<dbReference type="Proteomes" id="UP000887563">
    <property type="component" value="Unplaced"/>
</dbReference>
<dbReference type="WBParaSite" id="Minc3s06338g39681">
    <property type="protein sequence ID" value="Minc3s06338g39681"/>
    <property type="gene ID" value="Minc3s06338g39681"/>
</dbReference>
<protein>
    <submittedName>
        <fullName evidence="2">Uncharacterized protein</fullName>
    </submittedName>
</protein>
<reference evidence="2" key="1">
    <citation type="submission" date="2022-11" db="UniProtKB">
        <authorList>
            <consortium name="WormBaseParasite"/>
        </authorList>
    </citation>
    <scope>IDENTIFICATION</scope>
</reference>
<organism evidence="1 2">
    <name type="scientific">Meloidogyne incognita</name>
    <name type="common">Southern root-knot nematode worm</name>
    <name type="synonym">Oxyuris incognita</name>
    <dbReference type="NCBI Taxonomy" id="6306"/>
    <lineage>
        <taxon>Eukaryota</taxon>
        <taxon>Metazoa</taxon>
        <taxon>Ecdysozoa</taxon>
        <taxon>Nematoda</taxon>
        <taxon>Chromadorea</taxon>
        <taxon>Rhabditida</taxon>
        <taxon>Tylenchina</taxon>
        <taxon>Tylenchomorpha</taxon>
        <taxon>Tylenchoidea</taxon>
        <taxon>Meloidogynidae</taxon>
        <taxon>Meloidogyninae</taxon>
        <taxon>Meloidogyne</taxon>
        <taxon>Meloidogyne incognita group</taxon>
    </lineage>
</organism>
<sequence length="52" mass="6432">MWHFYLQKRQQKELLLVGNWRIEICITYPTEYVKTQLQLDERSAVPRFKVSF</sequence>
<evidence type="ECO:0000313" key="2">
    <source>
        <dbReference type="WBParaSite" id="Minc3s06338g39681"/>
    </source>
</evidence>
<name>A0A914NGW7_MELIC</name>
<keyword evidence="1" id="KW-1185">Reference proteome</keyword>
<accession>A0A914NGW7</accession>
<proteinExistence type="predicted"/>
<dbReference type="AlphaFoldDB" id="A0A914NGW7"/>
<evidence type="ECO:0000313" key="1">
    <source>
        <dbReference type="Proteomes" id="UP000887563"/>
    </source>
</evidence>